<protein>
    <submittedName>
        <fullName evidence="1">Uncharacterized protein</fullName>
    </submittedName>
</protein>
<name>A0A2N9GXP0_FAGSY</name>
<proteinExistence type="predicted"/>
<gene>
    <name evidence="1" type="ORF">FSB_LOCUS32022</name>
</gene>
<dbReference type="AlphaFoldDB" id="A0A2N9GXP0"/>
<dbReference type="EMBL" id="OIVN01002498">
    <property type="protein sequence ID" value="SPD04140.1"/>
    <property type="molecule type" value="Genomic_DNA"/>
</dbReference>
<reference evidence="1" key="1">
    <citation type="submission" date="2018-02" db="EMBL/GenBank/DDBJ databases">
        <authorList>
            <person name="Cohen D.B."/>
            <person name="Kent A.D."/>
        </authorList>
    </citation>
    <scope>NUCLEOTIDE SEQUENCE</scope>
</reference>
<organism evidence="1">
    <name type="scientific">Fagus sylvatica</name>
    <name type="common">Beechnut</name>
    <dbReference type="NCBI Taxonomy" id="28930"/>
    <lineage>
        <taxon>Eukaryota</taxon>
        <taxon>Viridiplantae</taxon>
        <taxon>Streptophyta</taxon>
        <taxon>Embryophyta</taxon>
        <taxon>Tracheophyta</taxon>
        <taxon>Spermatophyta</taxon>
        <taxon>Magnoliopsida</taxon>
        <taxon>eudicotyledons</taxon>
        <taxon>Gunneridae</taxon>
        <taxon>Pentapetalae</taxon>
        <taxon>rosids</taxon>
        <taxon>fabids</taxon>
        <taxon>Fagales</taxon>
        <taxon>Fagaceae</taxon>
        <taxon>Fagus</taxon>
    </lineage>
</organism>
<evidence type="ECO:0000313" key="1">
    <source>
        <dbReference type="EMBL" id="SPD04140.1"/>
    </source>
</evidence>
<sequence length="250" mass="27791">MSDFDVLGTVGKLALPTFARFRICRNPSLGSRDMVPRTGAAGVFLVRLRTVFRSRIPARPRKTLRASVATSVGKFRNFQHSLISSACFHVRGRRSFPISDLDDLGIVGKLVLPIFQSAESKLSSCPSEWSRSGQFDSAFGLVNGPVKPWSNLVNLGQTWSNLVKTLQALEMYPRPHFEGFSAWWTLFGSGTARSNPGQHSVNLGQTWSSFGKRAPDPVLRLFGVADLRQIRPAWFGLSRFACRHPRKSRG</sequence>
<accession>A0A2N9GXP0</accession>